<gene>
    <name evidence="7" type="ORF">C9374_003430</name>
</gene>
<dbReference type="Pfam" id="PF00621">
    <property type="entry name" value="RhoGEF"/>
    <property type="match status" value="1"/>
</dbReference>
<dbReference type="InterPro" id="IPR001452">
    <property type="entry name" value="SH3_domain"/>
</dbReference>
<name>A0AA88KJG7_NAELO</name>
<proteinExistence type="predicted"/>
<evidence type="ECO:0000259" key="6">
    <source>
        <dbReference type="PROSITE" id="PS50010"/>
    </source>
</evidence>
<feature type="compositionally biased region" description="Polar residues" evidence="4">
    <location>
        <begin position="227"/>
        <end position="244"/>
    </location>
</feature>
<reference evidence="7 8" key="1">
    <citation type="journal article" date="2018" name="BMC Genomics">
        <title>The genome of Naegleria lovaniensis, the basis for a comparative approach to unravel pathogenicity factors of the human pathogenic amoeba N. fowleri.</title>
        <authorList>
            <person name="Liechti N."/>
            <person name="Schurch N."/>
            <person name="Bruggmann R."/>
            <person name="Wittwer M."/>
        </authorList>
    </citation>
    <scope>NUCLEOTIDE SEQUENCE [LARGE SCALE GENOMIC DNA]</scope>
    <source>
        <strain evidence="7 8">ATCC 30569</strain>
    </source>
</reference>
<dbReference type="EMBL" id="PYSW02000018">
    <property type="protein sequence ID" value="KAG2385615.1"/>
    <property type="molecule type" value="Genomic_DNA"/>
</dbReference>
<dbReference type="SUPFAM" id="SSF50044">
    <property type="entry name" value="SH3-domain"/>
    <property type="match status" value="1"/>
</dbReference>
<organism evidence="7 8">
    <name type="scientific">Naegleria lovaniensis</name>
    <name type="common">Amoeba</name>
    <dbReference type="NCBI Taxonomy" id="51637"/>
    <lineage>
        <taxon>Eukaryota</taxon>
        <taxon>Discoba</taxon>
        <taxon>Heterolobosea</taxon>
        <taxon>Tetramitia</taxon>
        <taxon>Eutetramitia</taxon>
        <taxon>Vahlkampfiidae</taxon>
        <taxon>Naegleria</taxon>
    </lineage>
</organism>
<dbReference type="GO" id="GO:0005737">
    <property type="term" value="C:cytoplasm"/>
    <property type="evidence" value="ECO:0007669"/>
    <property type="project" value="TreeGrafter"/>
</dbReference>
<feature type="coiled-coil region" evidence="3">
    <location>
        <begin position="836"/>
        <end position="870"/>
    </location>
</feature>
<keyword evidence="8" id="KW-1185">Reference proteome</keyword>
<evidence type="ECO:0008006" key="9">
    <source>
        <dbReference type="Google" id="ProtNLM"/>
    </source>
</evidence>
<accession>A0AA88KJG7</accession>
<evidence type="ECO:0000256" key="2">
    <source>
        <dbReference type="PROSITE-ProRule" id="PRU00192"/>
    </source>
</evidence>
<feature type="domain" description="DH" evidence="6">
    <location>
        <begin position="393"/>
        <end position="581"/>
    </location>
</feature>
<dbReference type="RefSeq" id="XP_044549608.1">
    <property type="nucleotide sequence ID" value="XM_044692958.1"/>
</dbReference>
<sequence>MATQQPLPPLSMKPIQSRNIQCKVIYDFEAKEKQELSVQCGECVEVVKRYKDGWSWCIVMREEHESYGLIPTAYLHEVQQATPSDHPLSHQHSVLHNIAKIIQQDANTTSMNDKTDTCHTDEEEQSGHMTTLRRQENNQTNNTQIVLVDEDGMVSDILTHSELNHGIDEIVESDDLDTSTTTFTTITTPNTTTTTNSTSKDKTKKTTKFLKRLGSFFQKPSSEKNNHLSSKPQENETTTLKPQLSMTNLKKNPFNTVRISKPTMNSISQQQELFPNHLTLQPQKRNAPSSRISPLDIKTSIELMSQFEKTQHVCNTSKRKSQDSNHIASSSHHHPTVRDSFNIFSKHRRSRKKNSLTSDRAIEILLNQLECFKRRRQFTLYIKKDEGLKKQRRRLDLIKETIETERTYVRLLKTFIEVFYYPIIHDSGSAKGVLRKETSTTLFSNIEQIYQINHTLLNDWEREFEMHYPFIQIGSAFSQICPFLKAYTIYINNFDKAQETFEKLRDKDKKFKEFLHECYRKQQTKGHQLGGFLILPVQRIPRYKMLIQEILNLTSQDHVEYEILKKCSVEIESIASYVNDEKKKVEQNQVVFEVQHLVQKHYGSFIQPNRKFVRRGTMRIKIITHHIEQQLMDGRSSKSIRPVSLTDIMNSMVCKEAKFDIFLFTDVLVLIERDKSKNSNHSSQILNADNLHFIFLQFVDCRDFTKYSPRQSQREFIDSPNSLLTNHNQKRSNIHLKDNLITRVENEDCTFTLEALIKSVKTEYTFQCATVNDKMTWMSNIKDCLESISRSNVSKGIEQDMFIIGKERASLNRIAKYKLEEHQKLEKSNLMKISYLTQLDQHLSKKKQQLAKLQKEISIYEMDKEQVLSDVKYVTDKKHKIREDLKSYYASIQEKDLACMKLLNEEHAFKLVFDDVPSVDIQAAYSYMTNPSRKTISTSNQSNEESSESP</sequence>
<feature type="region of interest" description="Disordered" evidence="4">
    <location>
        <begin position="317"/>
        <end position="339"/>
    </location>
</feature>
<feature type="compositionally biased region" description="Low complexity" evidence="4">
    <location>
        <begin position="180"/>
        <end position="198"/>
    </location>
</feature>
<dbReference type="Gene3D" id="2.30.29.30">
    <property type="entry name" value="Pleckstrin-homology domain (PH domain)/Phosphotyrosine-binding domain (PTB)"/>
    <property type="match status" value="1"/>
</dbReference>
<protein>
    <recommendedName>
        <fullName evidence="9">RhoGEF domain-containing protein</fullName>
    </recommendedName>
</protein>
<feature type="domain" description="SH3" evidence="5">
    <location>
        <begin position="17"/>
        <end position="80"/>
    </location>
</feature>
<dbReference type="GeneID" id="68095885"/>
<comment type="caution">
    <text evidence="7">The sequence shown here is derived from an EMBL/GenBank/DDBJ whole genome shotgun (WGS) entry which is preliminary data.</text>
</comment>
<feature type="region of interest" description="Disordered" evidence="4">
    <location>
        <begin position="180"/>
        <end position="205"/>
    </location>
</feature>
<dbReference type="Pfam" id="PF00018">
    <property type="entry name" value="SH3_1"/>
    <property type="match status" value="1"/>
</dbReference>
<dbReference type="CDD" id="cd00160">
    <property type="entry name" value="RhoGEF"/>
    <property type="match status" value="1"/>
</dbReference>
<dbReference type="CDD" id="cd00174">
    <property type="entry name" value="SH3"/>
    <property type="match status" value="1"/>
</dbReference>
<dbReference type="InterPro" id="IPR051092">
    <property type="entry name" value="FYVE_RhoGEF_PH"/>
</dbReference>
<dbReference type="PANTHER" id="PTHR12673:SF159">
    <property type="entry name" value="LD03170P"/>
    <property type="match status" value="1"/>
</dbReference>
<evidence type="ECO:0000313" key="7">
    <source>
        <dbReference type="EMBL" id="KAG2385615.1"/>
    </source>
</evidence>
<keyword evidence="3" id="KW-0175">Coiled coil</keyword>
<dbReference type="SUPFAM" id="SSF50729">
    <property type="entry name" value="PH domain-like"/>
    <property type="match status" value="1"/>
</dbReference>
<evidence type="ECO:0000256" key="4">
    <source>
        <dbReference type="SAM" id="MobiDB-lite"/>
    </source>
</evidence>
<dbReference type="Proteomes" id="UP000816034">
    <property type="component" value="Unassembled WGS sequence"/>
</dbReference>
<dbReference type="InterPro" id="IPR000219">
    <property type="entry name" value="DH_dom"/>
</dbReference>
<dbReference type="GO" id="GO:0005085">
    <property type="term" value="F:guanyl-nucleotide exchange factor activity"/>
    <property type="evidence" value="ECO:0007669"/>
    <property type="project" value="InterPro"/>
</dbReference>
<evidence type="ECO:0000256" key="3">
    <source>
        <dbReference type="SAM" id="Coils"/>
    </source>
</evidence>
<evidence type="ECO:0000313" key="8">
    <source>
        <dbReference type="Proteomes" id="UP000816034"/>
    </source>
</evidence>
<dbReference type="SUPFAM" id="SSF48065">
    <property type="entry name" value="DBL homology domain (DH-domain)"/>
    <property type="match status" value="1"/>
</dbReference>
<dbReference type="PROSITE" id="PS50010">
    <property type="entry name" value="DH_2"/>
    <property type="match status" value="1"/>
</dbReference>
<dbReference type="InterPro" id="IPR035899">
    <property type="entry name" value="DBL_dom_sf"/>
</dbReference>
<evidence type="ECO:0000256" key="1">
    <source>
        <dbReference type="ARBA" id="ARBA00022443"/>
    </source>
</evidence>
<dbReference type="InterPro" id="IPR011993">
    <property type="entry name" value="PH-like_dom_sf"/>
</dbReference>
<dbReference type="Gene3D" id="1.20.900.10">
    <property type="entry name" value="Dbl homology (DH) domain"/>
    <property type="match status" value="1"/>
</dbReference>
<dbReference type="SMART" id="SM00326">
    <property type="entry name" value="SH3"/>
    <property type="match status" value="1"/>
</dbReference>
<dbReference type="PROSITE" id="PS50002">
    <property type="entry name" value="SH3"/>
    <property type="match status" value="1"/>
</dbReference>
<keyword evidence="1 2" id="KW-0728">SH3 domain</keyword>
<feature type="region of interest" description="Disordered" evidence="4">
    <location>
        <begin position="219"/>
        <end position="244"/>
    </location>
</feature>
<evidence type="ECO:0000259" key="5">
    <source>
        <dbReference type="PROSITE" id="PS50002"/>
    </source>
</evidence>
<dbReference type="SMART" id="SM00325">
    <property type="entry name" value="RhoGEF"/>
    <property type="match status" value="1"/>
</dbReference>
<feature type="region of interest" description="Disordered" evidence="4">
    <location>
        <begin position="109"/>
        <end position="141"/>
    </location>
</feature>
<dbReference type="Gene3D" id="2.30.30.40">
    <property type="entry name" value="SH3 Domains"/>
    <property type="match status" value="1"/>
</dbReference>
<dbReference type="PANTHER" id="PTHR12673">
    <property type="entry name" value="FACIOGENITAL DYSPLASIA PROTEIN"/>
    <property type="match status" value="1"/>
</dbReference>
<dbReference type="InterPro" id="IPR036028">
    <property type="entry name" value="SH3-like_dom_sf"/>
</dbReference>
<dbReference type="AlphaFoldDB" id="A0AA88KJG7"/>